<dbReference type="EMBL" id="NHYD01003764">
    <property type="protein sequence ID" value="PPQ73394.1"/>
    <property type="molecule type" value="Genomic_DNA"/>
</dbReference>
<dbReference type="Proteomes" id="UP000283269">
    <property type="component" value="Unassembled WGS sequence"/>
</dbReference>
<comment type="caution">
    <text evidence="1">The sequence shown here is derived from an EMBL/GenBank/DDBJ whole genome shotgun (WGS) entry which is preliminary data.</text>
</comment>
<evidence type="ECO:0000313" key="2">
    <source>
        <dbReference type="Proteomes" id="UP000283269"/>
    </source>
</evidence>
<name>A0A409W4E7_PSICY</name>
<accession>A0A409W4E7</accession>
<protein>
    <submittedName>
        <fullName evidence="1">Uncharacterized protein</fullName>
    </submittedName>
</protein>
<organism evidence="1 2">
    <name type="scientific">Psilocybe cyanescens</name>
    <dbReference type="NCBI Taxonomy" id="93625"/>
    <lineage>
        <taxon>Eukaryota</taxon>
        <taxon>Fungi</taxon>
        <taxon>Dikarya</taxon>
        <taxon>Basidiomycota</taxon>
        <taxon>Agaricomycotina</taxon>
        <taxon>Agaricomycetes</taxon>
        <taxon>Agaricomycetidae</taxon>
        <taxon>Agaricales</taxon>
        <taxon>Agaricineae</taxon>
        <taxon>Strophariaceae</taxon>
        <taxon>Psilocybe</taxon>
    </lineage>
</organism>
<sequence>MPGTSKKSAEVILTTVLSARDFTIRISPYHSLQGDDEQTPSRIDATRLFKEDDIRWIAAFA</sequence>
<dbReference type="InParanoid" id="A0A409W4E7"/>
<gene>
    <name evidence="1" type="ORF">CVT25_004620</name>
</gene>
<proteinExistence type="predicted"/>
<evidence type="ECO:0000313" key="1">
    <source>
        <dbReference type="EMBL" id="PPQ73394.1"/>
    </source>
</evidence>
<reference evidence="1 2" key="1">
    <citation type="journal article" date="2018" name="Evol. Lett.">
        <title>Horizontal gene cluster transfer increased hallucinogenic mushroom diversity.</title>
        <authorList>
            <person name="Reynolds H.T."/>
            <person name="Vijayakumar V."/>
            <person name="Gluck-Thaler E."/>
            <person name="Korotkin H.B."/>
            <person name="Matheny P.B."/>
            <person name="Slot J.C."/>
        </authorList>
    </citation>
    <scope>NUCLEOTIDE SEQUENCE [LARGE SCALE GENOMIC DNA]</scope>
    <source>
        <strain evidence="1 2">2631</strain>
    </source>
</reference>
<dbReference type="AlphaFoldDB" id="A0A409W4E7"/>
<keyword evidence="2" id="KW-1185">Reference proteome</keyword>